<dbReference type="RefSeq" id="WP_044645925.1">
    <property type="nucleotide sequence ID" value="NZ_JTHP01000014.1"/>
</dbReference>
<keyword evidence="1" id="KW-0472">Membrane</keyword>
<organism evidence="2 3">
    <name type="scientific">Paenibacillus terrae</name>
    <dbReference type="NCBI Taxonomy" id="159743"/>
    <lineage>
        <taxon>Bacteria</taxon>
        <taxon>Bacillati</taxon>
        <taxon>Bacillota</taxon>
        <taxon>Bacilli</taxon>
        <taxon>Bacillales</taxon>
        <taxon>Paenibacillaceae</taxon>
        <taxon>Paenibacillus</taxon>
    </lineage>
</organism>
<proteinExistence type="predicted"/>
<keyword evidence="3" id="KW-1185">Reference proteome</keyword>
<protein>
    <submittedName>
        <fullName evidence="2">Uncharacterized protein</fullName>
    </submittedName>
</protein>
<evidence type="ECO:0000313" key="2">
    <source>
        <dbReference type="EMBL" id="KJD45892.1"/>
    </source>
</evidence>
<evidence type="ECO:0000256" key="1">
    <source>
        <dbReference type="SAM" id="Phobius"/>
    </source>
</evidence>
<keyword evidence="1" id="KW-0812">Transmembrane</keyword>
<dbReference type="AlphaFoldDB" id="A0A0D7X7B0"/>
<keyword evidence="1" id="KW-1133">Transmembrane helix</keyword>
<name>A0A0D7X7B0_9BACL</name>
<dbReference type="Proteomes" id="UP000032534">
    <property type="component" value="Unassembled WGS sequence"/>
</dbReference>
<feature type="transmembrane region" description="Helical" evidence="1">
    <location>
        <begin position="7"/>
        <end position="30"/>
    </location>
</feature>
<dbReference type="EMBL" id="JTHP01000014">
    <property type="protein sequence ID" value="KJD45892.1"/>
    <property type="molecule type" value="Genomic_DNA"/>
</dbReference>
<comment type="caution">
    <text evidence="2">The sequence shown here is derived from an EMBL/GenBank/DDBJ whole genome shotgun (WGS) entry which is preliminary data.</text>
</comment>
<sequence length="172" mass="19185">MEIIAKYLPLVGAGSVVALAILIFKAIALINSTPLEKLLYKSNKKYMVTPLSIALTVASTAILIVIMGFFTGDIKTIKDIKGIILGASILSFLLCLIIYVTLYFVAKRIGRVYYFTDNINGTDIELYLLKTTDEGYILLSDKPDIYSRDGFKILKKQEDILNKKIYSKTINS</sequence>
<feature type="transmembrane region" description="Helical" evidence="1">
    <location>
        <begin position="82"/>
        <end position="106"/>
    </location>
</feature>
<accession>A0A0D7X7B0</accession>
<feature type="transmembrane region" description="Helical" evidence="1">
    <location>
        <begin position="50"/>
        <end position="70"/>
    </location>
</feature>
<evidence type="ECO:0000313" key="3">
    <source>
        <dbReference type="Proteomes" id="UP000032534"/>
    </source>
</evidence>
<reference evidence="2 3" key="1">
    <citation type="submission" date="2014-11" db="EMBL/GenBank/DDBJ databases">
        <title>Draft Genome Sequences of Paenibacillus polymyxa NRRL B-30509 and Paenibacillus terrae NRRL B-30644, Strains from a Poultry Environment that Produce Tridecaptin A and Paenicidins.</title>
        <authorList>
            <person name="van Belkum M.J."/>
            <person name="Lohans C.T."/>
            <person name="Vederas J.C."/>
        </authorList>
    </citation>
    <scope>NUCLEOTIDE SEQUENCE [LARGE SCALE GENOMIC DNA]</scope>
    <source>
        <strain evidence="2 3">NRRL B-30644</strain>
    </source>
</reference>
<dbReference type="PATRIC" id="fig|159743.3.peg.2154"/>
<gene>
    <name evidence="2" type="ORF">QD47_09645</name>
</gene>